<feature type="transmembrane region" description="Helical" evidence="1">
    <location>
        <begin position="26"/>
        <end position="48"/>
    </location>
</feature>
<protein>
    <submittedName>
        <fullName evidence="2">Uncharacterized protein</fullName>
    </submittedName>
</protein>
<sequence length="177" mass="20263">MLISLFAKITRQRNLERKIARKDNGVYLHLLFPISVAFLLTFVIARLISHIDPTFYIQVVEDLHIHHYAYGIFILAIAGYLALANSSPRDRYLISLLYGFGLGLVFDEFGFWLHLTDETAARFSYDGVLILAALFLLLISAETGMNMWQAHFSRKRHVRNDPVLAASKEFFEPFPGV</sequence>
<feature type="transmembrane region" description="Helical" evidence="1">
    <location>
        <begin position="68"/>
        <end position="84"/>
    </location>
</feature>
<evidence type="ECO:0000313" key="3">
    <source>
        <dbReference type="Proteomes" id="UP000178117"/>
    </source>
</evidence>
<keyword evidence="1" id="KW-0472">Membrane</keyword>
<evidence type="ECO:0000313" key="2">
    <source>
        <dbReference type="EMBL" id="OGN16898.1"/>
    </source>
</evidence>
<feature type="transmembrane region" description="Helical" evidence="1">
    <location>
        <begin position="96"/>
        <end position="115"/>
    </location>
</feature>
<dbReference type="EMBL" id="MGJZ01000022">
    <property type="protein sequence ID" value="OGN16898.1"/>
    <property type="molecule type" value="Genomic_DNA"/>
</dbReference>
<gene>
    <name evidence="2" type="ORF">A3C88_00400</name>
</gene>
<comment type="caution">
    <text evidence="2">The sequence shown here is derived from an EMBL/GenBank/DDBJ whole genome shotgun (WGS) entry which is preliminary data.</text>
</comment>
<keyword evidence="1" id="KW-0812">Transmembrane</keyword>
<proteinExistence type="predicted"/>
<keyword evidence="1" id="KW-1133">Transmembrane helix</keyword>
<dbReference type="STRING" id="1802685.A3C88_00400"/>
<dbReference type="Proteomes" id="UP000178117">
    <property type="component" value="Unassembled WGS sequence"/>
</dbReference>
<reference evidence="2 3" key="1">
    <citation type="journal article" date="2016" name="Nat. Commun.">
        <title>Thousands of microbial genomes shed light on interconnected biogeochemical processes in an aquifer system.</title>
        <authorList>
            <person name="Anantharaman K."/>
            <person name="Brown C.T."/>
            <person name="Hug L.A."/>
            <person name="Sharon I."/>
            <person name="Castelle C.J."/>
            <person name="Probst A.J."/>
            <person name="Thomas B.C."/>
            <person name="Singh A."/>
            <person name="Wilkins M.J."/>
            <person name="Karaoz U."/>
            <person name="Brodie E.L."/>
            <person name="Williams K.H."/>
            <person name="Hubbard S.S."/>
            <person name="Banfield J.F."/>
        </authorList>
    </citation>
    <scope>NUCLEOTIDE SEQUENCE [LARGE SCALE GENOMIC DNA]</scope>
</reference>
<dbReference type="AlphaFoldDB" id="A0A1F8FWF2"/>
<evidence type="ECO:0000256" key="1">
    <source>
        <dbReference type="SAM" id="Phobius"/>
    </source>
</evidence>
<name>A0A1F8FWF2_9BACT</name>
<accession>A0A1F8FWF2</accession>
<feature type="transmembrane region" description="Helical" evidence="1">
    <location>
        <begin position="127"/>
        <end position="148"/>
    </location>
</feature>
<organism evidence="2 3">
    <name type="scientific">Candidatus Yanofskybacteria bacterium RIFCSPHIGHO2_02_FULL_50_12</name>
    <dbReference type="NCBI Taxonomy" id="1802685"/>
    <lineage>
        <taxon>Bacteria</taxon>
        <taxon>Candidatus Yanofskyibacteriota</taxon>
    </lineage>
</organism>